<feature type="compositionally biased region" description="Polar residues" evidence="1">
    <location>
        <begin position="41"/>
        <end position="52"/>
    </location>
</feature>
<feature type="region of interest" description="Disordered" evidence="1">
    <location>
        <begin position="27"/>
        <end position="52"/>
    </location>
</feature>
<gene>
    <name evidence="2" type="ORF">NB063_23490</name>
</gene>
<comment type="caution">
    <text evidence="2">The sequence shown here is derived from an EMBL/GenBank/DDBJ whole genome shotgun (WGS) entry which is preliminary data.</text>
</comment>
<evidence type="ECO:0000313" key="2">
    <source>
        <dbReference type="EMBL" id="MCM2373587.1"/>
    </source>
</evidence>
<name>A0ABT0U9E8_9BACT</name>
<keyword evidence="3" id="KW-1185">Reference proteome</keyword>
<proteinExistence type="predicted"/>
<protein>
    <submittedName>
        <fullName evidence="2">Uncharacterized protein</fullName>
    </submittedName>
</protein>
<reference evidence="2 3" key="1">
    <citation type="journal article" date="2022" name="Syst. Appl. Microbiol.">
        <title>Rhodopirellula aestuarii sp. nov., a novel member of the genus Rhodopirellula isolated from brackish sediments collected in the Tagus River estuary, Portugal.</title>
        <authorList>
            <person name="Vitorino I.R."/>
            <person name="Klimek D."/>
            <person name="Calusinska M."/>
            <person name="Lobo-da-Cunha A."/>
            <person name="Vasconcelos V."/>
            <person name="Lage O.M."/>
        </authorList>
    </citation>
    <scope>NUCLEOTIDE SEQUENCE [LARGE SCALE GENOMIC DNA]</scope>
    <source>
        <strain evidence="2 3">ICT_H3.1</strain>
    </source>
</reference>
<accession>A0ABT0U9E8</accession>
<dbReference type="Proteomes" id="UP001202961">
    <property type="component" value="Unassembled WGS sequence"/>
</dbReference>
<evidence type="ECO:0000313" key="3">
    <source>
        <dbReference type="Proteomes" id="UP001202961"/>
    </source>
</evidence>
<feature type="region of interest" description="Disordered" evidence="1">
    <location>
        <begin position="1"/>
        <end position="20"/>
    </location>
</feature>
<organism evidence="2 3">
    <name type="scientific">Aporhodopirellula aestuarii</name>
    <dbReference type="NCBI Taxonomy" id="2950107"/>
    <lineage>
        <taxon>Bacteria</taxon>
        <taxon>Pseudomonadati</taxon>
        <taxon>Planctomycetota</taxon>
        <taxon>Planctomycetia</taxon>
        <taxon>Pirellulales</taxon>
        <taxon>Pirellulaceae</taxon>
        <taxon>Aporhodopirellula</taxon>
    </lineage>
</organism>
<sequence>MKRPIWQAKPTFDNRDSKQHDSYKYRFSASDDRWRPKTKQLPATATTSRGKQ</sequence>
<evidence type="ECO:0000256" key="1">
    <source>
        <dbReference type="SAM" id="MobiDB-lite"/>
    </source>
</evidence>
<dbReference type="RefSeq" id="WP_250931340.1">
    <property type="nucleotide sequence ID" value="NZ_JAMQBK010000062.1"/>
</dbReference>
<dbReference type="EMBL" id="JAMQBK010000062">
    <property type="protein sequence ID" value="MCM2373587.1"/>
    <property type="molecule type" value="Genomic_DNA"/>
</dbReference>